<feature type="region of interest" description="Disordered" evidence="1">
    <location>
        <begin position="1"/>
        <end position="48"/>
    </location>
</feature>
<reference evidence="2" key="1">
    <citation type="submission" date="2014-09" db="EMBL/GenBank/DDBJ databases">
        <authorList>
            <person name="Magalhaes I.L.F."/>
            <person name="Oliveira U."/>
            <person name="Santos F.R."/>
            <person name="Vidigal T.H.D.A."/>
            <person name="Brescovit A.D."/>
            <person name="Santos A.J."/>
        </authorList>
    </citation>
    <scope>NUCLEOTIDE SEQUENCE</scope>
    <source>
        <tissue evidence="2">Shoot tissue taken approximately 20 cm above the soil surface</tissue>
    </source>
</reference>
<proteinExistence type="predicted"/>
<feature type="compositionally biased region" description="Basic and acidic residues" evidence="1">
    <location>
        <begin position="1"/>
        <end position="12"/>
    </location>
</feature>
<evidence type="ECO:0000313" key="2">
    <source>
        <dbReference type="EMBL" id="JAD22963.1"/>
    </source>
</evidence>
<accession>A0A0A8YC73</accession>
<evidence type="ECO:0000256" key="1">
    <source>
        <dbReference type="SAM" id="MobiDB-lite"/>
    </source>
</evidence>
<protein>
    <submittedName>
        <fullName evidence="2">Uncharacterized protein</fullName>
    </submittedName>
</protein>
<dbReference type="AlphaFoldDB" id="A0A0A8YC73"/>
<dbReference type="EMBL" id="GBRH01274932">
    <property type="protein sequence ID" value="JAD22963.1"/>
    <property type="molecule type" value="Transcribed_RNA"/>
</dbReference>
<reference evidence="2" key="2">
    <citation type="journal article" date="2015" name="Data Brief">
        <title>Shoot transcriptome of the giant reed, Arundo donax.</title>
        <authorList>
            <person name="Barrero R.A."/>
            <person name="Guerrero F.D."/>
            <person name="Moolhuijzen P."/>
            <person name="Goolsby J.A."/>
            <person name="Tidwell J."/>
            <person name="Bellgard S.E."/>
            <person name="Bellgard M.I."/>
        </authorList>
    </citation>
    <scope>NUCLEOTIDE SEQUENCE</scope>
    <source>
        <tissue evidence="2">Shoot tissue taken approximately 20 cm above the soil surface</tissue>
    </source>
</reference>
<name>A0A0A8YC73_ARUDO</name>
<organism evidence="2">
    <name type="scientific">Arundo donax</name>
    <name type="common">Giant reed</name>
    <name type="synonym">Donax arundinaceus</name>
    <dbReference type="NCBI Taxonomy" id="35708"/>
    <lineage>
        <taxon>Eukaryota</taxon>
        <taxon>Viridiplantae</taxon>
        <taxon>Streptophyta</taxon>
        <taxon>Embryophyta</taxon>
        <taxon>Tracheophyta</taxon>
        <taxon>Spermatophyta</taxon>
        <taxon>Magnoliopsida</taxon>
        <taxon>Liliopsida</taxon>
        <taxon>Poales</taxon>
        <taxon>Poaceae</taxon>
        <taxon>PACMAD clade</taxon>
        <taxon>Arundinoideae</taxon>
        <taxon>Arundineae</taxon>
        <taxon>Arundo</taxon>
    </lineage>
</organism>
<sequence length="48" mass="4974">MSCRGGGHERGGHGGGALTPPFKNIPPPHPLASTLRKAIKSSSQWPKA</sequence>